<evidence type="ECO:0000313" key="2">
    <source>
        <dbReference type="Proteomes" id="UP000308768"/>
    </source>
</evidence>
<name>A0A4U0XAL2_9PEZI</name>
<sequence>MVAANLDDLDSLTSAFKGSSVVFGVTDFWQHMFNPSERKARDLFPGGLEAGQVSEPPEVSLILNADFSHQGAIAPQAYQLLTRNIDEMSHSQSDTTDEMLSAITAAILQLRETQAQTNTSLIRLDNRVSAQESGVREILMRPTSVVHQNASNPSNLLEGNCSSAGHSTVFAQNTESPVTEAIKAEAQASGIRDLAFVDLDNLRSENVEIRQELHNIGYGQQSLESRIDVLELSQTQTSPRTGRDGSLFDYSSEGNNITSLVNPGNVENSLAPPTTRSPRNVSGLDETVAADLNGRLSSLEFRLSNHELRKHFEDTIDSLGTIEQLEIAGHRLTREMFGRPVRKRQYKVDHDTLFLLRLRVIRRLASFEADGQAFKKLKQAAVLLGDDKD</sequence>
<protein>
    <submittedName>
        <fullName evidence="1">Uncharacterized protein</fullName>
    </submittedName>
</protein>
<dbReference type="Proteomes" id="UP000308768">
    <property type="component" value="Unassembled WGS sequence"/>
</dbReference>
<reference evidence="1 2" key="1">
    <citation type="submission" date="2017-03" db="EMBL/GenBank/DDBJ databases">
        <title>Genomes of endolithic fungi from Antarctica.</title>
        <authorList>
            <person name="Coleine C."/>
            <person name="Masonjones S."/>
            <person name="Stajich J.E."/>
        </authorList>
    </citation>
    <scope>NUCLEOTIDE SEQUENCE [LARGE SCALE GENOMIC DNA]</scope>
    <source>
        <strain evidence="1 2">CCFEE 5187</strain>
    </source>
</reference>
<evidence type="ECO:0000313" key="1">
    <source>
        <dbReference type="EMBL" id="TKA73700.1"/>
    </source>
</evidence>
<dbReference type="EMBL" id="NAJN01000412">
    <property type="protein sequence ID" value="TKA73700.1"/>
    <property type="molecule type" value="Genomic_DNA"/>
</dbReference>
<dbReference type="OrthoDB" id="3358371at2759"/>
<dbReference type="Gene3D" id="3.40.50.720">
    <property type="entry name" value="NAD(P)-binding Rossmann-like Domain"/>
    <property type="match status" value="1"/>
</dbReference>
<gene>
    <name evidence="1" type="ORF">B0A49_03565</name>
</gene>
<organism evidence="1 2">
    <name type="scientific">Cryomyces minteri</name>
    <dbReference type="NCBI Taxonomy" id="331657"/>
    <lineage>
        <taxon>Eukaryota</taxon>
        <taxon>Fungi</taxon>
        <taxon>Dikarya</taxon>
        <taxon>Ascomycota</taxon>
        <taxon>Pezizomycotina</taxon>
        <taxon>Dothideomycetes</taxon>
        <taxon>Dothideomycetes incertae sedis</taxon>
        <taxon>Cryomyces</taxon>
    </lineage>
</organism>
<keyword evidence="2" id="KW-1185">Reference proteome</keyword>
<proteinExistence type="predicted"/>
<comment type="caution">
    <text evidence="1">The sequence shown here is derived from an EMBL/GenBank/DDBJ whole genome shotgun (WGS) entry which is preliminary data.</text>
</comment>
<accession>A0A4U0XAL2</accession>
<dbReference type="AlphaFoldDB" id="A0A4U0XAL2"/>